<dbReference type="InterPro" id="IPR036291">
    <property type="entry name" value="NAD(P)-bd_dom_sf"/>
</dbReference>
<name>A0A9D0ZL09_9FIRM</name>
<dbReference type="AlphaFoldDB" id="A0A9D0ZL09"/>
<dbReference type="GO" id="GO:0004735">
    <property type="term" value="F:pyrroline-5-carboxylate reductase activity"/>
    <property type="evidence" value="ECO:0007669"/>
    <property type="project" value="UniProtKB-UniRule"/>
</dbReference>
<dbReference type="PROSITE" id="PS00521">
    <property type="entry name" value="P5CR"/>
    <property type="match status" value="1"/>
</dbReference>
<keyword evidence="4 9" id="KW-0028">Amino-acid biosynthesis</keyword>
<accession>A0A9D0ZL09</accession>
<proteinExistence type="inferred from homology"/>
<dbReference type="FunFam" id="3.40.50.720:FF:000190">
    <property type="entry name" value="Pyrroline-5-carboxylate reductase"/>
    <property type="match status" value="1"/>
</dbReference>
<evidence type="ECO:0000256" key="12">
    <source>
        <dbReference type="RuleBase" id="RU003903"/>
    </source>
</evidence>
<evidence type="ECO:0000256" key="4">
    <source>
        <dbReference type="ARBA" id="ARBA00022605"/>
    </source>
</evidence>
<comment type="pathway">
    <text evidence="9 12">Amino-acid biosynthesis; L-proline biosynthesis; L-proline from L-glutamate 5-semialdehyde: step 1/1.</text>
</comment>
<dbReference type="EC" id="1.5.1.2" evidence="9 10"/>
<dbReference type="InterPro" id="IPR029036">
    <property type="entry name" value="P5CR_dimer"/>
</dbReference>
<evidence type="ECO:0000256" key="6">
    <source>
        <dbReference type="ARBA" id="ARBA00022857"/>
    </source>
</evidence>
<evidence type="ECO:0000256" key="3">
    <source>
        <dbReference type="ARBA" id="ARBA00022490"/>
    </source>
</evidence>
<sequence length="268" mass="28347">MQKKIGFIGAGNMATAIVNGMLANGACAPQSLFMFDIDKDKLAELCQSRGINACPSAAQVVRACDIIVLAVKPQNYREVLFGLRGAATSEKVFVSIAAGISIAFVTQALGCNCPCVRVMPNTPLLLGEGATALCPSDNIRDEDFQTVYNMFALSGVCEILPESQMNTVIAVNGSSPAYIYLFAKAMVDYAKQEGIEEKAAMRLICATLKGSAKMLEASGDTPDALIQKVSSKGGTTIAALNKLEEAGFYTAIQSAMDSCTKRAQELSQ</sequence>
<dbReference type="GO" id="GO:0005737">
    <property type="term" value="C:cytoplasm"/>
    <property type="evidence" value="ECO:0007669"/>
    <property type="project" value="UniProtKB-SubCell"/>
</dbReference>
<dbReference type="InterPro" id="IPR053790">
    <property type="entry name" value="P5CR-like_CS"/>
</dbReference>
<dbReference type="SUPFAM" id="SSF51735">
    <property type="entry name" value="NAD(P)-binding Rossmann-fold domains"/>
    <property type="match status" value="1"/>
</dbReference>
<evidence type="ECO:0000313" key="16">
    <source>
        <dbReference type="Proteomes" id="UP000886787"/>
    </source>
</evidence>
<comment type="catalytic activity">
    <reaction evidence="9 12">
        <text>L-proline + NADP(+) = (S)-1-pyrroline-5-carboxylate + NADPH + 2 H(+)</text>
        <dbReference type="Rhea" id="RHEA:14109"/>
        <dbReference type="ChEBI" id="CHEBI:15378"/>
        <dbReference type="ChEBI" id="CHEBI:17388"/>
        <dbReference type="ChEBI" id="CHEBI:57783"/>
        <dbReference type="ChEBI" id="CHEBI:58349"/>
        <dbReference type="ChEBI" id="CHEBI:60039"/>
        <dbReference type="EC" id="1.5.1.2"/>
    </reaction>
</comment>
<reference evidence="15" key="1">
    <citation type="submission" date="2020-10" db="EMBL/GenBank/DDBJ databases">
        <authorList>
            <person name="Gilroy R."/>
        </authorList>
    </citation>
    <scope>NUCLEOTIDE SEQUENCE</scope>
    <source>
        <strain evidence="15">ChiSjej1B19-3389</strain>
    </source>
</reference>
<keyword evidence="3 9" id="KW-0963">Cytoplasm</keyword>
<evidence type="ECO:0000256" key="7">
    <source>
        <dbReference type="ARBA" id="ARBA00023002"/>
    </source>
</evidence>
<evidence type="ECO:0000256" key="11">
    <source>
        <dbReference type="PIRSR" id="PIRSR000193-1"/>
    </source>
</evidence>
<evidence type="ECO:0000259" key="13">
    <source>
        <dbReference type="Pfam" id="PF03807"/>
    </source>
</evidence>
<comment type="subcellular location">
    <subcellularLocation>
        <location evidence="1 9">Cytoplasm</location>
    </subcellularLocation>
</comment>
<feature type="domain" description="Pyrroline-5-carboxylate reductase dimerisation" evidence="14">
    <location>
        <begin position="162"/>
        <end position="266"/>
    </location>
</feature>
<dbReference type="Pfam" id="PF14748">
    <property type="entry name" value="P5CR_dimer"/>
    <property type="match status" value="1"/>
</dbReference>
<keyword evidence="7 9" id="KW-0560">Oxidoreductase</keyword>
<gene>
    <name evidence="9 15" type="primary">proC</name>
    <name evidence="15" type="ORF">IAD32_08875</name>
</gene>
<comment type="function">
    <text evidence="8 9">Catalyzes the reduction of 1-pyrroline-5-carboxylate (PCA) to L-proline.</text>
</comment>
<dbReference type="Gene3D" id="3.40.50.720">
    <property type="entry name" value="NAD(P)-binding Rossmann-like Domain"/>
    <property type="match status" value="1"/>
</dbReference>
<keyword evidence="6 9" id="KW-0521">NADP</keyword>
<dbReference type="SUPFAM" id="SSF48179">
    <property type="entry name" value="6-phosphogluconate dehydrogenase C-terminal domain-like"/>
    <property type="match status" value="1"/>
</dbReference>
<dbReference type="InterPro" id="IPR028939">
    <property type="entry name" value="P5C_Rdtase_cat_N"/>
</dbReference>
<protein>
    <recommendedName>
        <fullName evidence="9 10">Pyrroline-5-carboxylate reductase</fullName>
        <shortName evidence="9">P5C reductase</shortName>
        <shortName evidence="9">P5CR</shortName>
        <ecNumber evidence="9 10">1.5.1.2</ecNumber>
    </recommendedName>
    <alternativeName>
        <fullName evidence="9">PCA reductase</fullName>
    </alternativeName>
</protein>
<dbReference type="Pfam" id="PF03807">
    <property type="entry name" value="F420_oxidored"/>
    <property type="match status" value="1"/>
</dbReference>
<feature type="binding site" evidence="11">
    <location>
        <begin position="70"/>
        <end position="73"/>
    </location>
    <ligand>
        <name>NADP(+)</name>
        <dbReference type="ChEBI" id="CHEBI:58349"/>
    </ligand>
</feature>
<comment type="similarity">
    <text evidence="2 9 12">Belongs to the pyrroline-5-carboxylate reductase family.</text>
</comment>
<dbReference type="PANTHER" id="PTHR11645:SF0">
    <property type="entry name" value="PYRROLINE-5-CARBOXYLATE REDUCTASE 3"/>
    <property type="match status" value="1"/>
</dbReference>
<dbReference type="Gene3D" id="1.10.3730.10">
    <property type="entry name" value="ProC C-terminal domain-like"/>
    <property type="match status" value="1"/>
</dbReference>
<evidence type="ECO:0000256" key="2">
    <source>
        <dbReference type="ARBA" id="ARBA00005525"/>
    </source>
</evidence>
<dbReference type="HAMAP" id="MF_01925">
    <property type="entry name" value="P5C_reductase"/>
    <property type="match status" value="1"/>
</dbReference>
<evidence type="ECO:0000256" key="9">
    <source>
        <dbReference type="HAMAP-Rule" id="MF_01925"/>
    </source>
</evidence>
<dbReference type="InterPro" id="IPR000304">
    <property type="entry name" value="Pyrroline-COOH_reductase"/>
</dbReference>
<dbReference type="EMBL" id="DVFW01000047">
    <property type="protein sequence ID" value="HIQ81376.1"/>
    <property type="molecule type" value="Genomic_DNA"/>
</dbReference>
<evidence type="ECO:0000256" key="5">
    <source>
        <dbReference type="ARBA" id="ARBA00022650"/>
    </source>
</evidence>
<dbReference type="InterPro" id="IPR008927">
    <property type="entry name" value="6-PGluconate_DH-like_C_sf"/>
</dbReference>
<comment type="caution">
    <text evidence="15">The sequence shown here is derived from an EMBL/GenBank/DDBJ whole genome shotgun (WGS) entry which is preliminary data.</text>
</comment>
<evidence type="ECO:0000256" key="10">
    <source>
        <dbReference type="NCBIfam" id="TIGR00112"/>
    </source>
</evidence>
<dbReference type="Proteomes" id="UP000886787">
    <property type="component" value="Unassembled WGS sequence"/>
</dbReference>
<organism evidence="15 16">
    <name type="scientific">Candidatus Scatavimonas merdigallinarum</name>
    <dbReference type="NCBI Taxonomy" id="2840914"/>
    <lineage>
        <taxon>Bacteria</taxon>
        <taxon>Bacillati</taxon>
        <taxon>Bacillota</taxon>
        <taxon>Clostridia</taxon>
        <taxon>Eubacteriales</taxon>
        <taxon>Oscillospiraceae</taxon>
        <taxon>Oscillospiraceae incertae sedis</taxon>
        <taxon>Candidatus Scatavimonas</taxon>
    </lineage>
</organism>
<keyword evidence="5 9" id="KW-0641">Proline biosynthesis</keyword>
<comment type="catalytic activity">
    <reaction evidence="9">
        <text>L-proline + NAD(+) = (S)-1-pyrroline-5-carboxylate + NADH + 2 H(+)</text>
        <dbReference type="Rhea" id="RHEA:14105"/>
        <dbReference type="ChEBI" id="CHEBI:15378"/>
        <dbReference type="ChEBI" id="CHEBI:17388"/>
        <dbReference type="ChEBI" id="CHEBI:57540"/>
        <dbReference type="ChEBI" id="CHEBI:57945"/>
        <dbReference type="ChEBI" id="CHEBI:60039"/>
        <dbReference type="EC" id="1.5.1.2"/>
    </reaction>
</comment>
<dbReference type="PANTHER" id="PTHR11645">
    <property type="entry name" value="PYRROLINE-5-CARBOXYLATE REDUCTASE"/>
    <property type="match status" value="1"/>
</dbReference>
<evidence type="ECO:0000259" key="14">
    <source>
        <dbReference type="Pfam" id="PF14748"/>
    </source>
</evidence>
<evidence type="ECO:0000256" key="8">
    <source>
        <dbReference type="ARBA" id="ARBA00058118"/>
    </source>
</evidence>
<reference evidence="15" key="2">
    <citation type="journal article" date="2021" name="PeerJ">
        <title>Extensive microbial diversity within the chicken gut microbiome revealed by metagenomics and culture.</title>
        <authorList>
            <person name="Gilroy R."/>
            <person name="Ravi A."/>
            <person name="Getino M."/>
            <person name="Pursley I."/>
            <person name="Horton D.L."/>
            <person name="Alikhan N.F."/>
            <person name="Baker D."/>
            <person name="Gharbi K."/>
            <person name="Hall N."/>
            <person name="Watson M."/>
            <person name="Adriaenssens E.M."/>
            <person name="Foster-Nyarko E."/>
            <person name="Jarju S."/>
            <person name="Secka A."/>
            <person name="Antonio M."/>
            <person name="Oren A."/>
            <person name="Chaudhuri R.R."/>
            <person name="La Ragione R."/>
            <person name="Hildebrand F."/>
            <person name="Pallen M.J."/>
        </authorList>
    </citation>
    <scope>NUCLEOTIDE SEQUENCE</scope>
    <source>
        <strain evidence="15">ChiSjej1B19-3389</strain>
    </source>
</reference>
<feature type="binding site" evidence="11">
    <location>
        <begin position="8"/>
        <end position="13"/>
    </location>
    <ligand>
        <name>NADP(+)</name>
        <dbReference type="ChEBI" id="CHEBI:58349"/>
    </ligand>
</feature>
<evidence type="ECO:0000256" key="1">
    <source>
        <dbReference type="ARBA" id="ARBA00004496"/>
    </source>
</evidence>
<dbReference type="GO" id="GO:0055129">
    <property type="term" value="P:L-proline biosynthetic process"/>
    <property type="evidence" value="ECO:0007669"/>
    <property type="project" value="UniProtKB-UniRule"/>
</dbReference>
<evidence type="ECO:0000313" key="15">
    <source>
        <dbReference type="EMBL" id="HIQ81376.1"/>
    </source>
</evidence>
<dbReference type="PIRSF" id="PIRSF000193">
    <property type="entry name" value="Pyrrol-5-carb_rd"/>
    <property type="match status" value="1"/>
</dbReference>
<dbReference type="FunFam" id="1.10.3730.10:FF:000001">
    <property type="entry name" value="Pyrroline-5-carboxylate reductase"/>
    <property type="match status" value="1"/>
</dbReference>
<feature type="domain" description="Pyrroline-5-carboxylate reductase catalytic N-terminal" evidence="13">
    <location>
        <begin position="4"/>
        <end position="99"/>
    </location>
</feature>
<dbReference type="NCBIfam" id="TIGR00112">
    <property type="entry name" value="proC"/>
    <property type="match status" value="1"/>
</dbReference>